<keyword evidence="2" id="KW-0732">Signal</keyword>
<proteinExistence type="predicted"/>
<evidence type="ECO:0000256" key="2">
    <source>
        <dbReference type="SAM" id="SignalP"/>
    </source>
</evidence>
<name>A0A6U3WP21_9STRA</name>
<feature type="compositionally biased region" description="Low complexity" evidence="1">
    <location>
        <begin position="48"/>
        <end position="59"/>
    </location>
</feature>
<gene>
    <name evidence="3" type="ORF">DBRI1063_LOCUS14415</name>
</gene>
<evidence type="ECO:0000313" key="3">
    <source>
        <dbReference type="EMBL" id="CAD9336712.1"/>
    </source>
</evidence>
<evidence type="ECO:0008006" key="4">
    <source>
        <dbReference type="Google" id="ProtNLM"/>
    </source>
</evidence>
<protein>
    <recommendedName>
        <fullName evidence="4">PSI-F</fullName>
    </recommendedName>
</protein>
<feature type="signal peptide" evidence="2">
    <location>
        <begin position="1"/>
        <end position="21"/>
    </location>
</feature>
<feature type="region of interest" description="Disordered" evidence="1">
    <location>
        <begin position="48"/>
        <end position="77"/>
    </location>
</feature>
<dbReference type="EMBL" id="HBGN01022615">
    <property type="protein sequence ID" value="CAD9336712.1"/>
    <property type="molecule type" value="Transcribed_RNA"/>
</dbReference>
<reference evidence="3" key="1">
    <citation type="submission" date="2021-01" db="EMBL/GenBank/DDBJ databases">
        <authorList>
            <person name="Corre E."/>
            <person name="Pelletier E."/>
            <person name="Niang G."/>
            <person name="Scheremetjew M."/>
            <person name="Finn R."/>
            <person name="Kale V."/>
            <person name="Holt S."/>
            <person name="Cochrane G."/>
            <person name="Meng A."/>
            <person name="Brown T."/>
            <person name="Cohen L."/>
        </authorList>
    </citation>
    <scope>NUCLEOTIDE SEQUENCE</scope>
    <source>
        <strain evidence="3">Pop2</strain>
    </source>
</reference>
<organism evidence="3">
    <name type="scientific">Ditylum brightwellii</name>
    <dbReference type="NCBI Taxonomy" id="49249"/>
    <lineage>
        <taxon>Eukaryota</taxon>
        <taxon>Sar</taxon>
        <taxon>Stramenopiles</taxon>
        <taxon>Ochrophyta</taxon>
        <taxon>Bacillariophyta</taxon>
        <taxon>Mediophyceae</taxon>
        <taxon>Lithodesmiophycidae</taxon>
        <taxon>Lithodesmiales</taxon>
        <taxon>Lithodesmiaceae</taxon>
        <taxon>Ditylum</taxon>
    </lineage>
</organism>
<sequence>MRINIAASALFLIALPSSAVGFVSPSCSSITASSKTCFGVRRFMTATTTDESATTEEPAVPAAGMEQVESSMSDSSSNDDELYKKIGFKEDQIALGLDPEEILEYMGTRDDIVAKFKTDNPKFDDARVELEVSKFMMDYENCYRWITYKKKAKYEAAKPKVATPAKSASSEPAEPSLMEQFADPGVIGVYAFWITAGVGFSLFKNQIAEPKFASGEWEDIHFDLGEIMSKFTSGGSGAADVIAAPAVSAEVVQSTVDTVTGALN</sequence>
<accession>A0A6U3WP21</accession>
<dbReference type="AlphaFoldDB" id="A0A6U3WP21"/>
<evidence type="ECO:0000256" key="1">
    <source>
        <dbReference type="SAM" id="MobiDB-lite"/>
    </source>
</evidence>
<feature type="chain" id="PRO_5030160236" description="PSI-F" evidence="2">
    <location>
        <begin position="22"/>
        <end position="264"/>
    </location>
</feature>